<dbReference type="Gene3D" id="3.30.559.30">
    <property type="entry name" value="Nonribosomal peptide synthetase, condensation domain"/>
    <property type="match status" value="1"/>
</dbReference>
<dbReference type="InterPro" id="IPR023213">
    <property type="entry name" value="CAT-like_dom_sf"/>
</dbReference>
<evidence type="ECO:0000256" key="1">
    <source>
        <dbReference type="SAM" id="MobiDB-lite"/>
    </source>
</evidence>
<gene>
    <name evidence="3" type="ORF">HH308_07830</name>
</gene>
<dbReference type="Gene3D" id="3.30.559.10">
    <property type="entry name" value="Chloramphenicol acetyltransferase-like domain"/>
    <property type="match status" value="1"/>
</dbReference>
<feature type="domain" description="Condensation" evidence="2">
    <location>
        <begin position="60"/>
        <end position="391"/>
    </location>
</feature>
<reference evidence="3 4" key="1">
    <citation type="submission" date="2020-04" db="EMBL/GenBank/DDBJ databases">
        <title>Gordonia sp. nov. TBRC 11910.</title>
        <authorList>
            <person name="Suriyachadkun C."/>
        </authorList>
    </citation>
    <scope>NUCLEOTIDE SEQUENCE [LARGE SCALE GENOMIC DNA]</scope>
    <source>
        <strain evidence="3 4">TBRC 11910</strain>
    </source>
</reference>
<dbReference type="RefSeq" id="WP_170193626.1">
    <property type="nucleotide sequence ID" value="NZ_JABBNB010000006.1"/>
</dbReference>
<dbReference type="SUPFAM" id="SSF52777">
    <property type="entry name" value="CoA-dependent acyltransferases"/>
    <property type="match status" value="2"/>
</dbReference>
<evidence type="ECO:0000313" key="4">
    <source>
        <dbReference type="Proteomes" id="UP000550729"/>
    </source>
</evidence>
<dbReference type="GO" id="GO:0003824">
    <property type="term" value="F:catalytic activity"/>
    <property type="evidence" value="ECO:0007669"/>
    <property type="project" value="InterPro"/>
</dbReference>
<protein>
    <submittedName>
        <fullName evidence="3">Peptide synthase</fullName>
    </submittedName>
</protein>
<name>A0A848KW75_9ACTN</name>
<dbReference type="AlphaFoldDB" id="A0A848KW75"/>
<proteinExistence type="predicted"/>
<dbReference type="Proteomes" id="UP000550729">
    <property type="component" value="Unassembled WGS sequence"/>
</dbReference>
<evidence type="ECO:0000259" key="2">
    <source>
        <dbReference type="Pfam" id="PF00668"/>
    </source>
</evidence>
<accession>A0A848KW75</accession>
<dbReference type="EMBL" id="JABBNB010000006">
    <property type="protein sequence ID" value="NMO01125.1"/>
    <property type="molecule type" value="Genomic_DNA"/>
</dbReference>
<keyword evidence="4" id="KW-1185">Reference proteome</keyword>
<dbReference type="InterPro" id="IPR001242">
    <property type="entry name" value="Condensation_dom"/>
</dbReference>
<sequence length="491" mass="53537">MEYTELSDYPLPSGRVTEWTVLTPDDAWAADERRLSLTHLAHARRAVAAGDNWHSEWIGTAFHIEHPLDAVVLARTMERWYARHEVFRSTLTPGSDADGEFTRRTVASERVTASNRLVGRHLSSTAVYEHITEHFDTTVSPLRWPHCIAVTVEPLDDPDSFLFVFAADHTVMDAYTQVFAIDEVVALYESELTGTPDDLPEFGSYVDFSEAERRRCERTDAADPAVAAWSAFFDAHAETAAAQPDRMPAFPMPSSGATGPVLGDDTSSSSHQASLSSWILDAEQTERFHRVCKAAGANMQAGVYTALTIAARRHCGDPHLRLINPVHTRSGVEWLGSAGWFVDIVPVHLRPGAAETFLEAIGTVAANVDSGRNDSPTPYSAVADVLDDPATDVAPQFVVSYIDMRTAAGAQHWARRKARVLRSATAQADEVYLWINRVPGGTNISARFPSGAAGNPMSDFITSFTGVLREVAATGDAAYSSAPRPTTEAVR</sequence>
<dbReference type="Pfam" id="PF00668">
    <property type="entry name" value="Condensation"/>
    <property type="match status" value="1"/>
</dbReference>
<organism evidence="3 4">
    <name type="scientific">Gordonia asplenii</name>
    <dbReference type="NCBI Taxonomy" id="2725283"/>
    <lineage>
        <taxon>Bacteria</taxon>
        <taxon>Bacillati</taxon>
        <taxon>Actinomycetota</taxon>
        <taxon>Actinomycetes</taxon>
        <taxon>Mycobacteriales</taxon>
        <taxon>Gordoniaceae</taxon>
        <taxon>Gordonia</taxon>
    </lineage>
</organism>
<dbReference type="GO" id="GO:0008610">
    <property type="term" value="P:lipid biosynthetic process"/>
    <property type="evidence" value="ECO:0007669"/>
    <property type="project" value="UniProtKB-ARBA"/>
</dbReference>
<comment type="caution">
    <text evidence="3">The sequence shown here is derived from an EMBL/GenBank/DDBJ whole genome shotgun (WGS) entry which is preliminary data.</text>
</comment>
<evidence type="ECO:0000313" key="3">
    <source>
        <dbReference type="EMBL" id="NMO01125.1"/>
    </source>
</evidence>
<feature type="region of interest" description="Disordered" evidence="1">
    <location>
        <begin position="245"/>
        <end position="270"/>
    </location>
</feature>